<dbReference type="EMBL" id="AAMT01000006">
    <property type="protein sequence ID" value="EAQ12977.1"/>
    <property type="molecule type" value="Genomic_DNA"/>
</dbReference>
<evidence type="ECO:0000256" key="1">
    <source>
        <dbReference type="ARBA" id="ARBA00023015"/>
    </source>
</evidence>
<evidence type="ECO:0000256" key="3">
    <source>
        <dbReference type="ARBA" id="ARBA00023163"/>
    </source>
</evidence>
<dbReference type="InterPro" id="IPR046335">
    <property type="entry name" value="LacI/GalR-like_sensor"/>
</dbReference>
<organism evidence="5 6">
    <name type="scientific">Maritimibacter alkaliphilus HTCC2654</name>
    <dbReference type="NCBI Taxonomy" id="314271"/>
    <lineage>
        <taxon>Bacteria</taxon>
        <taxon>Pseudomonadati</taxon>
        <taxon>Pseudomonadota</taxon>
        <taxon>Alphaproteobacteria</taxon>
        <taxon>Rhodobacterales</taxon>
        <taxon>Roseobacteraceae</taxon>
        <taxon>Maritimibacter</taxon>
    </lineage>
</organism>
<dbReference type="InterPro" id="IPR010982">
    <property type="entry name" value="Lambda_DNA-bd_dom_sf"/>
</dbReference>
<evidence type="ECO:0000259" key="4">
    <source>
        <dbReference type="PROSITE" id="PS50932"/>
    </source>
</evidence>
<proteinExistence type="predicted"/>
<evidence type="ECO:0000313" key="5">
    <source>
        <dbReference type="EMBL" id="EAQ12977.1"/>
    </source>
</evidence>
<dbReference type="GO" id="GO:0003700">
    <property type="term" value="F:DNA-binding transcription factor activity"/>
    <property type="evidence" value="ECO:0007669"/>
    <property type="project" value="TreeGrafter"/>
</dbReference>
<dbReference type="Pfam" id="PF00356">
    <property type="entry name" value="LacI"/>
    <property type="match status" value="1"/>
</dbReference>
<keyword evidence="1" id="KW-0805">Transcription regulation</keyword>
<dbReference type="InterPro" id="IPR028082">
    <property type="entry name" value="Peripla_BP_I"/>
</dbReference>
<dbReference type="InterPro" id="IPR000843">
    <property type="entry name" value="HTH_LacI"/>
</dbReference>
<keyword evidence="2" id="KW-0238">DNA-binding</keyword>
<dbReference type="Gene3D" id="1.10.260.40">
    <property type="entry name" value="lambda repressor-like DNA-binding domains"/>
    <property type="match status" value="1"/>
</dbReference>
<feature type="domain" description="HTH lacI-type" evidence="4">
    <location>
        <begin position="5"/>
        <end position="60"/>
    </location>
</feature>
<dbReference type="CDD" id="cd01392">
    <property type="entry name" value="HTH_LacI"/>
    <property type="match status" value="1"/>
</dbReference>
<dbReference type="PANTHER" id="PTHR30146:SF109">
    <property type="entry name" value="HTH-TYPE TRANSCRIPTIONAL REGULATOR GALS"/>
    <property type="match status" value="1"/>
</dbReference>
<gene>
    <name evidence="5" type="ORF">RB2654_10783</name>
</gene>
<evidence type="ECO:0000313" key="6">
    <source>
        <dbReference type="Proteomes" id="UP000002931"/>
    </source>
</evidence>
<evidence type="ECO:0000256" key="2">
    <source>
        <dbReference type="ARBA" id="ARBA00023125"/>
    </source>
</evidence>
<dbReference type="PROSITE" id="PS50932">
    <property type="entry name" value="HTH_LACI_2"/>
    <property type="match status" value="1"/>
</dbReference>
<reference evidence="5 6" key="1">
    <citation type="journal article" date="2010" name="J. Bacteriol.">
        <title>Genome sequences of Pelagibaca bermudensis HTCC2601T and Maritimibacter alkaliphilus HTCC2654T, the type strains of two marine Roseobacter genera.</title>
        <authorList>
            <person name="Thrash J.C."/>
            <person name="Cho J.C."/>
            <person name="Ferriera S."/>
            <person name="Johnson J."/>
            <person name="Vergin K.L."/>
            <person name="Giovannoni S.J."/>
        </authorList>
    </citation>
    <scope>NUCLEOTIDE SEQUENCE [LARGE SCALE GENOMIC DNA]</scope>
    <source>
        <strain evidence="5 6">HTCC2654</strain>
    </source>
</reference>
<dbReference type="PANTHER" id="PTHR30146">
    <property type="entry name" value="LACI-RELATED TRANSCRIPTIONAL REPRESSOR"/>
    <property type="match status" value="1"/>
</dbReference>
<dbReference type="SUPFAM" id="SSF53822">
    <property type="entry name" value="Periplasmic binding protein-like I"/>
    <property type="match status" value="1"/>
</dbReference>
<dbReference type="Pfam" id="PF13377">
    <property type="entry name" value="Peripla_BP_3"/>
    <property type="match status" value="1"/>
</dbReference>
<dbReference type="SMART" id="SM00354">
    <property type="entry name" value="HTH_LACI"/>
    <property type="match status" value="1"/>
</dbReference>
<protein>
    <submittedName>
        <fullName evidence="5">Transcriptional regulator</fullName>
    </submittedName>
</protein>
<dbReference type="CDD" id="cd06278">
    <property type="entry name" value="PBP1_LacI-like"/>
    <property type="match status" value="1"/>
</dbReference>
<dbReference type="SUPFAM" id="SSF47413">
    <property type="entry name" value="lambda repressor-like DNA-binding domains"/>
    <property type="match status" value="1"/>
</dbReference>
<comment type="caution">
    <text evidence="5">The sequence shown here is derived from an EMBL/GenBank/DDBJ whole genome shotgun (WGS) entry which is preliminary data.</text>
</comment>
<dbReference type="STRING" id="314271.RB2654_10783"/>
<dbReference type="HOGENOM" id="CLU_037628_6_1_5"/>
<keyword evidence="6" id="KW-1185">Reference proteome</keyword>
<dbReference type="GO" id="GO:0000976">
    <property type="term" value="F:transcription cis-regulatory region binding"/>
    <property type="evidence" value="ECO:0007669"/>
    <property type="project" value="TreeGrafter"/>
</dbReference>
<keyword evidence="3" id="KW-0804">Transcription</keyword>
<sequence length="328" mass="35079">MARKITAKDVAERAGVSRSAVSRAFRSDRSLSDDKRVRVIEAARALGYVSPAAQAVASVTTGTITLVAGDLENPFYPVAAAELSQAIHAAGRRLILHTVPPDMDVDAVLQQVLDYRSDAAIVTSAHMSSRIARTCRDAGMPVILFNRVQPDAAMTAVTCDNYAGGRLAAQHFARLDRQRIAMVGGSADTSTHIERSRGFRDALTALGRPLTAAPDGAYRYDTAFAAARALFDGPNPPDAVFALNDVMALAVVDAAREAGLGVPDDVAIIGFDDIPMAAWPSYRLTTIRQPLRRMVAETLDLIDAQKADPTVGGTIRILPVEMIRRETA</sequence>
<dbReference type="Proteomes" id="UP000002931">
    <property type="component" value="Unassembled WGS sequence"/>
</dbReference>
<dbReference type="Gene3D" id="3.40.50.2300">
    <property type="match status" value="2"/>
</dbReference>
<accession>A3VF62</accession>
<name>A3VF62_9RHOB</name>
<dbReference type="AlphaFoldDB" id="A3VF62"/>
<dbReference type="RefSeq" id="WP_008331397.1">
    <property type="nucleotide sequence ID" value="NZ_CH902578.1"/>
</dbReference>
<dbReference type="eggNOG" id="COG1609">
    <property type="taxonomic scope" value="Bacteria"/>
</dbReference>